<name>A0A0A8YZF5_ARUDO</name>
<reference evidence="1" key="2">
    <citation type="journal article" date="2015" name="Data Brief">
        <title>Shoot transcriptome of the giant reed, Arundo donax.</title>
        <authorList>
            <person name="Barrero R.A."/>
            <person name="Guerrero F.D."/>
            <person name="Moolhuijzen P."/>
            <person name="Goolsby J.A."/>
            <person name="Tidwell J."/>
            <person name="Bellgard S.E."/>
            <person name="Bellgard M.I."/>
        </authorList>
    </citation>
    <scope>NUCLEOTIDE SEQUENCE</scope>
    <source>
        <tissue evidence="1">Shoot tissue taken approximately 20 cm above the soil surface</tissue>
    </source>
</reference>
<dbReference type="AlphaFoldDB" id="A0A0A8YZF5"/>
<dbReference type="EMBL" id="GBRH01267082">
    <property type="protein sequence ID" value="JAD30813.1"/>
    <property type="molecule type" value="Transcribed_RNA"/>
</dbReference>
<protein>
    <submittedName>
        <fullName evidence="1">Uncharacterized protein</fullName>
    </submittedName>
</protein>
<reference evidence="1" key="1">
    <citation type="submission" date="2014-09" db="EMBL/GenBank/DDBJ databases">
        <authorList>
            <person name="Magalhaes I.L.F."/>
            <person name="Oliveira U."/>
            <person name="Santos F.R."/>
            <person name="Vidigal T.H.D.A."/>
            <person name="Brescovit A.D."/>
            <person name="Santos A.J."/>
        </authorList>
    </citation>
    <scope>NUCLEOTIDE SEQUENCE</scope>
    <source>
        <tissue evidence="1">Shoot tissue taken approximately 20 cm above the soil surface</tissue>
    </source>
</reference>
<proteinExistence type="predicted"/>
<accession>A0A0A8YZF5</accession>
<evidence type="ECO:0000313" key="1">
    <source>
        <dbReference type="EMBL" id="JAD30813.1"/>
    </source>
</evidence>
<organism evidence="1">
    <name type="scientific">Arundo donax</name>
    <name type="common">Giant reed</name>
    <name type="synonym">Donax arundinaceus</name>
    <dbReference type="NCBI Taxonomy" id="35708"/>
    <lineage>
        <taxon>Eukaryota</taxon>
        <taxon>Viridiplantae</taxon>
        <taxon>Streptophyta</taxon>
        <taxon>Embryophyta</taxon>
        <taxon>Tracheophyta</taxon>
        <taxon>Spermatophyta</taxon>
        <taxon>Magnoliopsida</taxon>
        <taxon>Liliopsida</taxon>
        <taxon>Poales</taxon>
        <taxon>Poaceae</taxon>
        <taxon>PACMAD clade</taxon>
        <taxon>Arundinoideae</taxon>
        <taxon>Arundineae</taxon>
        <taxon>Arundo</taxon>
    </lineage>
</organism>
<sequence>MPAYGFICSYGNLHLSRTCTAQETGPCFDGEVSVP</sequence>